<dbReference type="NCBIfam" id="TIGR01515">
    <property type="entry name" value="branching_enzym"/>
    <property type="match status" value="1"/>
</dbReference>
<evidence type="ECO:0000256" key="11">
    <source>
        <dbReference type="SAM" id="MobiDB-lite"/>
    </source>
</evidence>
<reference evidence="13" key="1">
    <citation type="submission" date="2021-05" db="EMBL/GenBank/DDBJ databases">
        <title>Novel Bacillus species.</title>
        <authorList>
            <person name="Liu G."/>
        </authorList>
    </citation>
    <scope>NUCLEOTIDE SEQUENCE</scope>
    <source>
        <strain evidence="13">FJAT-50051</strain>
    </source>
</reference>
<comment type="similarity">
    <text evidence="4 10">Belongs to the glycosyl hydrolase 13 family. GlgB subfamily.</text>
</comment>
<dbReference type="SUPFAM" id="SSF51445">
    <property type="entry name" value="(Trans)glycosidases"/>
    <property type="match status" value="1"/>
</dbReference>
<feature type="domain" description="Glycosyl hydrolase family 13 catalytic" evidence="12">
    <location>
        <begin position="471"/>
        <end position="810"/>
    </location>
</feature>
<dbReference type="GO" id="GO:0003844">
    <property type="term" value="F:1,4-alpha-glucan branching enzyme activity"/>
    <property type="evidence" value="ECO:0007669"/>
    <property type="project" value="UniProtKB-UniRule"/>
</dbReference>
<keyword evidence="9 10" id="KW-0119">Carbohydrate metabolism</keyword>
<accession>A0A942T0C0</accession>
<dbReference type="CDD" id="cd11322">
    <property type="entry name" value="AmyAc_Glg_BE"/>
    <property type="match status" value="1"/>
</dbReference>
<dbReference type="GO" id="GO:0005978">
    <property type="term" value="P:glycogen biosynthetic process"/>
    <property type="evidence" value="ECO:0007669"/>
    <property type="project" value="UniProtKB-UniRule"/>
</dbReference>
<evidence type="ECO:0000313" key="13">
    <source>
        <dbReference type="EMBL" id="MBS4183047.1"/>
    </source>
</evidence>
<evidence type="ECO:0000256" key="5">
    <source>
        <dbReference type="ARBA" id="ARBA00022600"/>
    </source>
</evidence>
<keyword evidence="8 10" id="KW-0320">Glycogen biosynthesis</keyword>
<gene>
    <name evidence="10 13" type="primary">glgB</name>
    <name evidence="13" type="ORF">KHB02_16770</name>
</gene>
<dbReference type="SUPFAM" id="SSF81296">
    <property type="entry name" value="E set domains"/>
    <property type="match status" value="2"/>
</dbReference>
<evidence type="ECO:0000256" key="4">
    <source>
        <dbReference type="ARBA" id="ARBA00009000"/>
    </source>
</evidence>
<dbReference type="InterPro" id="IPR044143">
    <property type="entry name" value="GlgB_N_E_set_prok"/>
</dbReference>
<evidence type="ECO:0000259" key="12">
    <source>
        <dbReference type="SMART" id="SM00642"/>
    </source>
</evidence>
<comment type="pathway">
    <text evidence="3 10">Glycan biosynthesis; glycogen biosynthesis.</text>
</comment>
<dbReference type="AlphaFoldDB" id="A0A942T0C0"/>
<dbReference type="GO" id="GO:0043169">
    <property type="term" value="F:cation binding"/>
    <property type="evidence" value="ECO:0007669"/>
    <property type="project" value="InterPro"/>
</dbReference>
<evidence type="ECO:0000256" key="8">
    <source>
        <dbReference type="ARBA" id="ARBA00023056"/>
    </source>
</evidence>
<evidence type="ECO:0000256" key="10">
    <source>
        <dbReference type="HAMAP-Rule" id="MF_00685"/>
    </source>
</evidence>
<evidence type="ECO:0000256" key="9">
    <source>
        <dbReference type="ARBA" id="ARBA00023277"/>
    </source>
</evidence>
<keyword evidence="6 10" id="KW-0328">Glycosyltransferase</keyword>
<dbReference type="InterPro" id="IPR014756">
    <property type="entry name" value="Ig_E-set"/>
</dbReference>
<dbReference type="SUPFAM" id="SSF51011">
    <property type="entry name" value="Glycosyl hydrolase domain"/>
    <property type="match status" value="1"/>
</dbReference>
<dbReference type="InterPro" id="IPR017853">
    <property type="entry name" value="GH"/>
</dbReference>
<feature type="region of interest" description="Disordered" evidence="11">
    <location>
        <begin position="1"/>
        <end position="214"/>
    </location>
</feature>
<dbReference type="SMART" id="SM00642">
    <property type="entry name" value="Aamy"/>
    <property type="match status" value="1"/>
</dbReference>
<dbReference type="InterPro" id="IPR006048">
    <property type="entry name" value="A-amylase/branching_C"/>
</dbReference>
<dbReference type="FunFam" id="2.60.40.1180:FF:000002">
    <property type="entry name" value="1,4-alpha-glucan branching enzyme GlgB"/>
    <property type="match status" value="1"/>
</dbReference>
<dbReference type="CDD" id="cd02855">
    <property type="entry name" value="E_set_GBE_prok_N"/>
    <property type="match status" value="1"/>
</dbReference>
<comment type="subunit">
    <text evidence="10">Monomer.</text>
</comment>
<evidence type="ECO:0000256" key="2">
    <source>
        <dbReference type="ARBA" id="ARBA00002953"/>
    </source>
</evidence>
<comment type="catalytic activity">
    <reaction evidence="1 10">
        <text>Transfers a segment of a (1-&gt;4)-alpha-D-glucan chain to a primary hydroxy group in a similar glucan chain.</text>
        <dbReference type="EC" id="2.4.1.18"/>
    </reaction>
</comment>
<keyword evidence="5 10" id="KW-0321">Glycogen metabolism</keyword>
<dbReference type="InterPro" id="IPR004193">
    <property type="entry name" value="Glyco_hydro_13_N"/>
</dbReference>
<evidence type="ECO:0000256" key="3">
    <source>
        <dbReference type="ARBA" id="ARBA00004964"/>
    </source>
</evidence>
<dbReference type="EC" id="2.4.1.18" evidence="10"/>
<dbReference type="InterPro" id="IPR006407">
    <property type="entry name" value="GlgB"/>
</dbReference>
<dbReference type="Pfam" id="PF02922">
    <property type="entry name" value="CBM_48"/>
    <property type="match status" value="1"/>
</dbReference>
<sequence>MTDTDPNEPQLPRTPRTEPGLPGRGQGPSVPPVPPPPPPVLPRRMPADTPRPTHPAVHVDPQPAVGSASADPASAPDAPRYEPRVSAPGEDLPGAPAAEPEAPDRGVPESATLAGHPRDSGHPRHLTTEAVSASSADETAEATASAAAGAAPESAPAGNSSSSGDPAPDDGADAPTSEGGSPLAAARPSDAPGTDAAGAAAGAHAAEVTPSADVVAPRPAPIEDWLRQQVAEARWSQPHDVLGPHPVDGGTSVRVVRHLASAVRIVRPDGDDVELTHEGDGVWAGATAGTIGRYRVEADYDPDPSGDEDDTTWTTDDAYRFPPTIGELDLHLFGEGRDEQLWKHLGAHVRTIDGVEGVAFTVWAPRATAVRVIGDFEGWEGRTTAMRRLGDLGVWELFWPGAMEGQRYKFQLLTDSGWVERADPFARRTEVPPLTASVVTASDHTWSDGDRQWMEHRAATTTHDRPMSVYEVHLGSWRPGLSYRDAADQLIGHVQHLGFTHVEFLPLAEHPFGGSWGYQVTGYYAPTARFGSPDDLRYLIDRLHAAGIGVIMDWVPGHFPKDEWALAKFDGYALFEHPDPRRGEQLDWGTYVFDFGHPQVRNFLVANALYWFEEFHIDGLRVDAVASMLYLDYSRTEWLPNVHGGRENLEAISFLQETNATAYKRYPGIVMIAEESTSWPGVTRPTNEGGLGFGQKWNMGWMHDSLEYVQREPVHRAYHHDEITFSLVYAFSEQFTLPISHDEVVHGKGSLYGKMPGDEWQKLANLRAYLAFMWAHPGKQLLFMGQEFGQPSEWSEARGLDWWLLDDPGHLGVQDLVASLNRVYRDTPALWTHDASPEGFEWIEGGDAPHSTLGFLRKAGDERLAVFVNFSGVPVERRFGLPTAGTWNEVLNTDAVAYGGSGVGNLGVVTADDTPWAGRPASAHLVVPPLGAVWLKFAR</sequence>
<dbReference type="Pfam" id="PF00128">
    <property type="entry name" value="Alpha-amylase"/>
    <property type="match status" value="1"/>
</dbReference>
<dbReference type="Pfam" id="PF22019">
    <property type="entry name" value="GlgB_N"/>
    <property type="match status" value="1"/>
</dbReference>
<dbReference type="InterPro" id="IPR013783">
    <property type="entry name" value="Ig-like_fold"/>
</dbReference>
<dbReference type="NCBIfam" id="NF008967">
    <property type="entry name" value="PRK12313.1"/>
    <property type="match status" value="1"/>
</dbReference>
<feature type="active site" description="Nucleophile" evidence="10">
    <location>
        <position position="623"/>
    </location>
</feature>
<dbReference type="PANTHER" id="PTHR43651:SF3">
    <property type="entry name" value="1,4-ALPHA-GLUCAN-BRANCHING ENZYME"/>
    <property type="match status" value="1"/>
</dbReference>
<feature type="compositionally biased region" description="Low complexity" evidence="11">
    <location>
        <begin position="128"/>
        <end position="166"/>
    </location>
</feature>
<feature type="compositionally biased region" description="Low complexity" evidence="11">
    <location>
        <begin position="67"/>
        <end position="78"/>
    </location>
</feature>
<dbReference type="GO" id="GO:0005829">
    <property type="term" value="C:cytosol"/>
    <property type="evidence" value="ECO:0007669"/>
    <property type="project" value="TreeGrafter"/>
</dbReference>
<evidence type="ECO:0000256" key="7">
    <source>
        <dbReference type="ARBA" id="ARBA00022679"/>
    </source>
</evidence>
<name>A0A942T0C0_9BACI</name>
<dbReference type="PANTHER" id="PTHR43651">
    <property type="entry name" value="1,4-ALPHA-GLUCAN-BRANCHING ENZYME"/>
    <property type="match status" value="1"/>
</dbReference>
<dbReference type="EMBL" id="JAGYPE010000003">
    <property type="protein sequence ID" value="MBS4183047.1"/>
    <property type="molecule type" value="Genomic_DNA"/>
</dbReference>
<dbReference type="NCBIfam" id="NF003811">
    <property type="entry name" value="PRK05402.1"/>
    <property type="match status" value="1"/>
</dbReference>
<evidence type="ECO:0000256" key="1">
    <source>
        <dbReference type="ARBA" id="ARBA00000826"/>
    </source>
</evidence>
<dbReference type="FunFam" id="3.20.20.80:FF:000003">
    <property type="entry name" value="1,4-alpha-glucan branching enzyme GlgB"/>
    <property type="match status" value="1"/>
</dbReference>
<dbReference type="InterPro" id="IPR006047">
    <property type="entry name" value="GH13_cat_dom"/>
</dbReference>
<dbReference type="InterPro" id="IPR054169">
    <property type="entry name" value="GlgB_N"/>
</dbReference>
<dbReference type="Gene3D" id="2.60.40.10">
    <property type="entry name" value="Immunoglobulins"/>
    <property type="match status" value="2"/>
</dbReference>
<feature type="compositionally biased region" description="Pro residues" evidence="11">
    <location>
        <begin position="29"/>
        <end position="41"/>
    </location>
</feature>
<proteinExistence type="inferred from homology"/>
<organism evidence="13">
    <name type="scientific">Neobacillus citreus</name>
    <dbReference type="NCBI Taxonomy" id="2833578"/>
    <lineage>
        <taxon>Bacteria</taxon>
        <taxon>Bacillati</taxon>
        <taxon>Bacillota</taxon>
        <taxon>Bacilli</taxon>
        <taxon>Bacillales</taxon>
        <taxon>Bacillaceae</taxon>
        <taxon>Neobacillus</taxon>
    </lineage>
</organism>
<comment type="function">
    <text evidence="2 10">Catalyzes the formation of the alpha-1,6-glucosidic linkages in glycogen by scission of a 1,4-alpha-linked oligosaccharide from growing alpha-1,4-glucan chains and the subsequent attachment of the oligosaccharide to the alpha-1,6 position.</text>
</comment>
<dbReference type="Pfam" id="PF02806">
    <property type="entry name" value="Alpha-amylase_C"/>
    <property type="match status" value="1"/>
</dbReference>
<feature type="compositionally biased region" description="Low complexity" evidence="11">
    <location>
        <begin position="196"/>
        <end position="206"/>
    </location>
</feature>
<dbReference type="Gene3D" id="2.60.40.1180">
    <property type="entry name" value="Golgi alpha-mannosidase II"/>
    <property type="match status" value="1"/>
</dbReference>
<dbReference type="HAMAP" id="MF_00685">
    <property type="entry name" value="GlgB"/>
    <property type="match status" value="1"/>
</dbReference>
<feature type="active site" description="Proton donor" evidence="10">
    <location>
        <position position="674"/>
    </location>
</feature>
<dbReference type="FunFam" id="2.60.40.10:FF:000169">
    <property type="entry name" value="1,4-alpha-glucan branching enzyme GlgB"/>
    <property type="match status" value="1"/>
</dbReference>
<dbReference type="InterPro" id="IPR013780">
    <property type="entry name" value="Glyco_hydro_b"/>
</dbReference>
<protein>
    <recommendedName>
        <fullName evidence="10">1,4-alpha-glucan branching enzyme GlgB</fullName>
        <ecNumber evidence="10">2.4.1.18</ecNumber>
    </recommendedName>
    <alternativeName>
        <fullName evidence="10">1,4-alpha-D-glucan:1,4-alpha-D-glucan 6-glucosyl-transferase</fullName>
    </alternativeName>
    <alternativeName>
        <fullName evidence="10">Alpha-(1-&gt;4)-glucan branching enzyme</fullName>
    </alternativeName>
    <alternativeName>
        <fullName evidence="10">Glycogen branching enzyme</fullName>
        <shortName evidence="10">BE</shortName>
    </alternativeName>
</protein>
<evidence type="ECO:0000256" key="6">
    <source>
        <dbReference type="ARBA" id="ARBA00022676"/>
    </source>
</evidence>
<keyword evidence="7 10" id="KW-0808">Transferase</keyword>
<comment type="caution">
    <text evidence="13">The sequence shown here is derived from an EMBL/GenBank/DDBJ whole genome shotgun (WGS) entry which is preliminary data.</text>
</comment>
<feature type="compositionally biased region" description="Low complexity" evidence="11">
    <location>
        <begin position="87"/>
        <end position="100"/>
    </location>
</feature>
<dbReference type="Gene3D" id="3.20.20.80">
    <property type="entry name" value="Glycosidases"/>
    <property type="match status" value="1"/>
</dbReference>
<dbReference type="GO" id="GO:0004553">
    <property type="term" value="F:hydrolase activity, hydrolyzing O-glycosyl compounds"/>
    <property type="evidence" value="ECO:0007669"/>
    <property type="project" value="InterPro"/>
</dbReference>